<feature type="compositionally biased region" description="Low complexity" evidence="1">
    <location>
        <begin position="335"/>
        <end position="347"/>
    </location>
</feature>
<dbReference type="OrthoDB" id="3143319at2759"/>
<proteinExistence type="predicted"/>
<accession>A0A8H6M162</accession>
<feature type="region of interest" description="Disordered" evidence="1">
    <location>
        <begin position="329"/>
        <end position="350"/>
    </location>
</feature>
<sequence length="554" mass="59724">MSGDGSIPRMAATQYDDRFTVHNYTALSSTRSFGAGTGSRELLDSAQRLIKASSSKCNEGWTSMKEVEVVVWVPGNLYAYNASPPLIVHENEEVSPRARVEELKEWGSPVEESEVWSLADLEDFESSDFSVVHRHLEALAPEGDGLAVEEISGAGEPVRQESSSAGQDARVRVEERQADEGHVRSQPEAEKGDAVGVGSSAQAQVEVSKKRPCPTGEETEAESGGQVTDASASASIQPPPSKRRKVDCGPLHGIIPRPHIYPSMPVDSNLPAPAVSQKPYKRTKPIYLAPYTDPLPPSSIWDRRAWIIPVRGSLPWEGCTAADVLFERDPDDQDSVPSSSSSVLPLEKPVPPAPRSLEPVFWTRGALVQFWEFLKVLRRDGKMGMLGVAFQPSAQYRSGGGLSRDGTGFGWSSEGAGGQGQFAQQEEAKRGRKGKERAKAQGYWDCDLGFGFGGSRESSFADISAASGSGQAANANVAEDAAEQSVPRLSPGLTGVDYIKVYHEAGKSMVLRTVFDVWAFQVKDGSGKVGERIRVLKGAKLVLVDHLSKGMLIS</sequence>
<dbReference type="AlphaFoldDB" id="A0A8H6M162"/>
<feature type="compositionally biased region" description="Gly residues" evidence="1">
    <location>
        <begin position="407"/>
        <end position="420"/>
    </location>
</feature>
<evidence type="ECO:0000313" key="2">
    <source>
        <dbReference type="EMBL" id="KAF6751668.1"/>
    </source>
</evidence>
<reference evidence="2 3" key="1">
    <citation type="submission" date="2020-07" db="EMBL/GenBank/DDBJ databases">
        <title>Comparative genomics of pyrophilous fungi reveals a link between fire events and developmental genes.</title>
        <authorList>
            <consortium name="DOE Joint Genome Institute"/>
            <person name="Steindorff A.S."/>
            <person name="Carver A."/>
            <person name="Calhoun S."/>
            <person name="Stillman K."/>
            <person name="Liu H."/>
            <person name="Lipzen A."/>
            <person name="Pangilinan J."/>
            <person name="Labutti K."/>
            <person name="Bruns T.D."/>
            <person name="Grigoriev I.V."/>
        </authorList>
    </citation>
    <scope>NUCLEOTIDE SEQUENCE [LARGE SCALE GENOMIC DNA]</scope>
    <source>
        <strain evidence="2 3">CBS 144469</strain>
    </source>
</reference>
<comment type="caution">
    <text evidence="2">The sequence shown here is derived from an EMBL/GenBank/DDBJ whole genome shotgun (WGS) entry which is preliminary data.</text>
</comment>
<gene>
    <name evidence="2" type="ORF">DFP72DRAFT_1172079</name>
</gene>
<evidence type="ECO:0000256" key="1">
    <source>
        <dbReference type="SAM" id="MobiDB-lite"/>
    </source>
</evidence>
<dbReference type="EMBL" id="JACGCI010000048">
    <property type="protein sequence ID" value="KAF6751668.1"/>
    <property type="molecule type" value="Genomic_DNA"/>
</dbReference>
<name>A0A8H6M162_9AGAR</name>
<feature type="compositionally biased region" description="Basic and acidic residues" evidence="1">
    <location>
        <begin position="169"/>
        <end position="193"/>
    </location>
</feature>
<protein>
    <submittedName>
        <fullName evidence="2">Uncharacterized protein</fullName>
    </submittedName>
</protein>
<evidence type="ECO:0000313" key="3">
    <source>
        <dbReference type="Proteomes" id="UP000521943"/>
    </source>
</evidence>
<feature type="region of interest" description="Disordered" evidence="1">
    <location>
        <begin position="407"/>
        <end position="436"/>
    </location>
</feature>
<feature type="region of interest" description="Disordered" evidence="1">
    <location>
        <begin position="155"/>
        <end position="248"/>
    </location>
</feature>
<keyword evidence="3" id="KW-1185">Reference proteome</keyword>
<dbReference type="Proteomes" id="UP000521943">
    <property type="component" value="Unassembled WGS sequence"/>
</dbReference>
<organism evidence="2 3">
    <name type="scientific">Ephemerocybe angulata</name>
    <dbReference type="NCBI Taxonomy" id="980116"/>
    <lineage>
        <taxon>Eukaryota</taxon>
        <taxon>Fungi</taxon>
        <taxon>Dikarya</taxon>
        <taxon>Basidiomycota</taxon>
        <taxon>Agaricomycotina</taxon>
        <taxon>Agaricomycetes</taxon>
        <taxon>Agaricomycetidae</taxon>
        <taxon>Agaricales</taxon>
        <taxon>Agaricineae</taxon>
        <taxon>Psathyrellaceae</taxon>
        <taxon>Ephemerocybe</taxon>
    </lineage>
</organism>